<protein>
    <recommendedName>
        <fullName evidence="1">DUF4470 domain-containing protein</fullName>
    </recommendedName>
</protein>
<dbReference type="Proteomes" id="UP000286921">
    <property type="component" value="Unassembled WGS sequence"/>
</dbReference>
<accession>A0A401L1Y6</accession>
<evidence type="ECO:0000313" key="2">
    <source>
        <dbReference type="EMBL" id="GCB25532.1"/>
    </source>
</evidence>
<dbReference type="STRING" id="105351.A0A401L1Y6"/>
<feature type="domain" description="DUF4470" evidence="1">
    <location>
        <begin position="37"/>
        <end position="140"/>
    </location>
</feature>
<sequence length="521" mass="59977">MKASWRPCWENEGRTPTFATPQFARNLHNPFGKDKYLWGNVPAIDILNLEHNEGNNRSENVALLFAASGDLRNVVKTVSQLPETFAERLHVTLNDREFHVVARNAILLLFSLTALEEVTAKNPSNRNSAVSLIHLWYSASLTSDIISALVSRVKPLFVDVCDKISAKAPGAIVEKTWFFSLGRSLSLALKKEDWFRLEALCDVRSDLTWQKALDIRTAITLAPDRRDFRDRWYFKDVTPSVRVSKQKFREDGPLLPFGHTRFGFDIPNPTFYLPPYDWPMNDQASPLDGWPILEVVQVPLQAKEDLYGKLYVYLEGIFGKFLDRLATVRVDFELLHMDAVKLPEILKMQKYARIEVSNITDAGYLGTRETLRLLSPLLQPPHENPHATIISTYLNAIMEMVNQGDEKDRIPDIDLLMKCLPDIDLLSLLEPVSADSLKFWDARTIVLDRQKFFERYIKLRRFDRISADLHVAMKDVNTVVEAWPTKPTLQSDQREAQNEFKVLLGSHHTCVERFLEWRRTK</sequence>
<dbReference type="EMBL" id="BDHI01000021">
    <property type="protein sequence ID" value="GCB25532.1"/>
    <property type="molecule type" value="Genomic_DNA"/>
</dbReference>
<dbReference type="Pfam" id="PF14737">
    <property type="entry name" value="DUF4470"/>
    <property type="match status" value="1"/>
</dbReference>
<comment type="caution">
    <text evidence="2">The sequence shown here is derived from an EMBL/GenBank/DDBJ whole genome shotgun (WGS) entry which is preliminary data.</text>
</comment>
<organism evidence="2 3">
    <name type="scientific">Aspergillus awamori</name>
    <name type="common">Black koji mold</name>
    <dbReference type="NCBI Taxonomy" id="105351"/>
    <lineage>
        <taxon>Eukaryota</taxon>
        <taxon>Fungi</taxon>
        <taxon>Dikarya</taxon>
        <taxon>Ascomycota</taxon>
        <taxon>Pezizomycotina</taxon>
        <taxon>Eurotiomycetes</taxon>
        <taxon>Eurotiomycetidae</taxon>
        <taxon>Eurotiales</taxon>
        <taxon>Aspergillaceae</taxon>
        <taxon>Aspergillus</taxon>
    </lineage>
</organism>
<evidence type="ECO:0000259" key="1">
    <source>
        <dbReference type="Pfam" id="PF14737"/>
    </source>
</evidence>
<dbReference type="InterPro" id="IPR027974">
    <property type="entry name" value="DUF4470"/>
</dbReference>
<keyword evidence="3" id="KW-1185">Reference proteome</keyword>
<proteinExistence type="predicted"/>
<name>A0A401L1Y6_ASPAW</name>
<gene>
    <name evidence="2" type="ORF">AAWM_08417</name>
</gene>
<dbReference type="AlphaFoldDB" id="A0A401L1Y6"/>
<reference evidence="2 3" key="1">
    <citation type="submission" date="2016-09" db="EMBL/GenBank/DDBJ databases">
        <title>Aspergillus awamori IFM 58123T.</title>
        <authorList>
            <person name="Kusuya Y."/>
            <person name="Shimizu M."/>
            <person name="Takahashi H."/>
            <person name="Yaguchi T."/>
        </authorList>
    </citation>
    <scope>NUCLEOTIDE SEQUENCE [LARGE SCALE GENOMIC DNA]</scope>
    <source>
        <strain evidence="2 3">IFM 58123</strain>
    </source>
</reference>
<evidence type="ECO:0000313" key="3">
    <source>
        <dbReference type="Proteomes" id="UP000286921"/>
    </source>
</evidence>